<dbReference type="InterPro" id="IPR005471">
    <property type="entry name" value="Tscrpt_reg_IclR_N"/>
</dbReference>
<dbReference type="GO" id="GO:0045892">
    <property type="term" value="P:negative regulation of DNA-templated transcription"/>
    <property type="evidence" value="ECO:0007669"/>
    <property type="project" value="TreeGrafter"/>
</dbReference>
<dbReference type="AlphaFoldDB" id="A0A931BZ24"/>
<reference evidence="6" key="1">
    <citation type="submission" date="2020-11" db="EMBL/GenBank/DDBJ databases">
        <authorList>
            <person name="Kim M.K."/>
        </authorList>
    </citation>
    <scope>NUCLEOTIDE SEQUENCE</scope>
    <source>
        <strain evidence="6">BT350</strain>
    </source>
</reference>
<dbReference type="EMBL" id="JADQDO010000013">
    <property type="protein sequence ID" value="MBF9235427.1"/>
    <property type="molecule type" value="Genomic_DNA"/>
</dbReference>
<feature type="domain" description="HTH iclR-type" evidence="4">
    <location>
        <begin position="1"/>
        <end position="63"/>
    </location>
</feature>
<dbReference type="Gene3D" id="3.30.450.40">
    <property type="match status" value="1"/>
</dbReference>
<evidence type="ECO:0000256" key="2">
    <source>
        <dbReference type="ARBA" id="ARBA00023125"/>
    </source>
</evidence>
<name>A0A931BZ24_9HYPH</name>
<dbReference type="Pfam" id="PF01614">
    <property type="entry name" value="IclR_C"/>
    <property type="match status" value="1"/>
</dbReference>
<evidence type="ECO:0000256" key="1">
    <source>
        <dbReference type="ARBA" id="ARBA00023015"/>
    </source>
</evidence>
<dbReference type="GO" id="GO:0003700">
    <property type="term" value="F:DNA-binding transcription factor activity"/>
    <property type="evidence" value="ECO:0007669"/>
    <property type="project" value="TreeGrafter"/>
</dbReference>
<evidence type="ECO:0000259" key="5">
    <source>
        <dbReference type="PROSITE" id="PS51078"/>
    </source>
</evidence>
<dbReference type="PANTHER" id="PTHR30136">
    <property type="entry name" value="HELIX-TURN-HELIX TRANSCRIPTIONAL REGULATOR, ICLR FAMILY"/>
    <property type="match status" value="1"/>
</dbReference>
<dbReference type="InterPro" id="IPR029016">
    <property type="entry name" value="GAF-like_dom_sf"/>
</dbReference>
<evidence type="ECO:0000313" key="6">
    <source>
        <dbReference type="EMBL" id="MBF9235427.1"/>
    </source>
</evidence>
<dbReference type="Pfam" id="PF09339">
    <property type="entry name" value="HTH_IclR"/>
    <property type="match status" value="1"/>
</dbReference>
<dbReference type="InterPro" id="IPR036388">
    <property type="entry name" value="WH-like_DNA-bd_sf"/>
</dbReference>
<sequence>MRGIDRAVAILEFLKARRRPVSIGDMARALGAPRSSVYEIVGRFVEAGILETDQDNSVYFGRSVYFYADAYLESQPLVRLGRDEAIRLSRATGETTQLCMLVANKYTVAFMHPGSSLFRISSETGVLVPIPWTASGRLLLGGMTDDEIKELIPPEDFWLPDGREIKFKDFIKDVRDACKQYRTVTSGLSDPYTMCLAAAIRDQHANPAATICFMVPANTDAHRRDELLNLLSASADALSQRLSHLAN</sequence>
<comment type="caution">
    <text evidence="6">The sequence shown here is derived from an EMBL/GenBank/DDBJ whole genome shotgun (WGS) entry which is preliminary data.</text>
</comment>
<dbReference type="PROSITE" id="PS51077">
    <property type="entry name" value="HTH_ICLR"/>
    <property type="match status" value="1"/>
</dbReference>
<dbReference type="GO" id="GO:0003677">
    <property type="term" value="F:DNA binding"/>
    <property type="evidence" value="ECO:0007669"/>
    <property type="project" value="UniProtKB-KW"/>
</dbReference>
<feature type="domain" description="IclR-ED" evidence="5">
    <location>
        <begin position="63"/>
        <end position="244"/>
    </location>
</feature>
<proteinExistence type="predicted"/>
<dbReference type="InterPro" id="IPR050707">
    <property type="entry name" value="HTH_MetabolicPath_Reg"/>
</dbReference>
<keyword evidence="1" id="KW-0805">Transcription regulation</keyword>
<keyword evidence="2" id="KW-0238">DNA-binding</keyword>
<keyword evidence="7" id="KW-1185">Reference proteome</keyword>
<dbReference type="SUPFAM" id="SSF55781">
    <property type="entry name" value="GAF domain-like"/>
    <property type="match status" value="1"/>
</dbReference>
<keyword evidence="3" id="KW-0804">Transcription</keyword>
<dbReference type="Gene3D" id="1.10.10.10">
    <property type="entry name" value="Winged helix-like DNA-binding domain superfamily/Winged helix DNA-binding domain"/>
    <property type="match status" value="1"/>
</dbReference>
<protein>
    <submittedName>
        <fullName evidence="6">IclR family transcriptional regulator</fullName>
    </submittedName>
</protein>
<organism evidence="6 7">
    <name type="scientific">Microvirga alba</name>
    <dbReference type="NCBI Taxonomy" id="2791025"/>
    <lineage>
        <taxon>Bacteria</taxon>
        <taxon>Pseudomonadati</taxon>
        <taxon>Pseudomonadota</taxon>
        <taxon>Alphaproteobacteria</taxon>
        <taxon>Hyphomicrobiales</taxon>
        <taxon>Methylobacteriaceae</taxon>
        <taxon>Microvirga</taxon>
    </lineage>
</organism>
<dbReference type="SMART" id="SM00346">
    <property type="entry name" value="HTH_ICLR"/>
    <property type="match status" value="1"/>
</dbReference>
<evidence type="ECO:0000259" key="4">
    <source>
        <dbReference type="PROSITE" id="PS51077"/>
    </source>
</evidence>
<dbReference type="RefSeq" id="WP_196273421.1">
    <property type="nucleotide sequence ID" value="NZ_JADQDO010000013.1"/>
</dbReference>
<evidence type="ECO:0000256" key="3">
    <source>
        <dbReference type="ARBA" id="ARBA00023163"/>
    </source>
</evidence>
<gene>
    <name evidence="6" type="ORF">I2H38_18860</name>
</gene>
<dbReference type="InterPro" id="IPR014757">
    <property type="entry name" value="Tscrpt_reg_IclR_C"/>
</dbReference>
<dbReference type="PANTHER" id="PTHR30136:SF35">
    <property type="entry name" value="HTH-TYPE TRANSCRIPTIONAL REGULATOR RV1719"/>
    <property type="match status" value="1"/>
</dbReference>
<dbReference type="SUPFAM" id="SSF46785">
    <property type="entry name" value="Winged helix' DNA-binding domain"/>
    <property type="match status" value="1"/>
</dbReference>
<dbReference type="InterPro" id="IPR036390">
    <property type="entry name" value="WH_DNA-bd_sf"/>
</dbReference>
<dbReference type="PROSITE" id="PS51078">
    <property type="entry name" value="ICLR_ED"/>
    <property type="match status" value="1"/>
</dbReference>
<evidence type="ECO:0000313" key="7">
    <source>
        <dbReference type="Proteomes" id="UP000599312"/>
    </source>
</evidence>
<dbReference type="Proteomes" id="UP000599312">
    <property type="component" value="Unassembled WGS sequence"/>
</dbReference>
<accession>A0A931BZ24</accession>